<dbReference type="AlphaFoldDB" id="A0A7Y0PKU2"/>
<comment type="caution">
    <text evidence="1">The sequence shown here is derived from an EMBL/GenBank/DDBJ whole genome shotgun (WGS) entry which is preliminary data.</text>
</comment>
<dbReference type="EMBL" id="JABBPK010000001">
    <property type="protein sequence ID" value="NMO76218.1"/>
    <property type="molecule type" value="Genomic_DNA"/>
</dbReference>
<dbReference type="Proteomes" id="UP000588491">
    <property type="component" value="Unassembled WGS sequence"/>
</dbReference>
<sequence>MIESLQRFSLWRLFKYVMAGKSAKSDEKSAKVVEISAKAGVISAKIAGYQPKQV</sequence>
<name>A0A7Y0PKU2_9BACI</name>
<accession>A0A7Y0PKU2</accession>
<proteinExistence type="predicted"/>
<evidence type="ECO:0000313" key="1">
    <source>
        <dbReference type="EMBL" id="NMO76218.1"/>
    </source>
</evidence>
<keyword evidence="2" id="KW-1185">Reference proteome</keyword>
<evidence type="ECO:0000313" key="2">
    <source>
        <dbReference type="Proteomes" id="UP000588491"/>
    </source>
</evidence>
<protein>
    <submittedName>
        <fullName evidence="1">Uncharacterized protein</fullName>
    </submittedName>
</protein>
<organism evidence="1 2">
    <name type="scientific">Niallia alba</name>
    <dbReference type="NCBI Taxonomy" id="2729105"/>
    <lineage>
        <taxon>Bacteria</taxon>
        <taxon>Bacillati</taxon>
        <taxon>Bacillota</taxon>
        <taxon>Bacilli</taxon>
        <taxon>Bacillales</taxon>
        <taxon>Bacillaceae</taxon>
        <taxon>Niallia</taxon>
    </lineage>
</organism>
<gene>
    <name evidence="1" type="ORF">HHU08_04215</name>
</gene>
<reference evidence="1 2" key="1">
    <citation type="submission" date="2020-04" db="EMBL/GenBank/DDBJ databases">
        <title>Bacillus sp. UniB3 isolated from commercial digestive syrup.</title>
        <authorList>
            <person name="Thorat V."/>
            <person name="Kirdat K."/>
            <person name="Tiwarekar B."/>
            <person name="Yadav A."/>
        </authorList>
    </citation>
    <scope>NUCLEOTIDE SEQUENCE [LARGE SCALE GENOMIC DNA]</scope>
    <source>
        <strain evidence="1 2">UniB3</strain>
    </source>
</reference>